<dbReference type="InterPro" id="IPR052988">
    <property type="entry name" value="Oryzine_lactonohydrolase"/>
</dbReference>
<organism evidence="2 3">
    <name type="scientific">Podospora didyma</name>
    <dbReference type="NCBI Taxonomy" id="330526"/>
    <lineage>
        <taxon>Eukaryota</taxon>
        <taxon>Fungi</taxon>
        <taxon>Dikarya</taxon>
        <taxon>Ascomycota</taxon>
        <taxon>Pezizomycotina</taxon>
        <taxon>Sordariomycetes</taxon>
        <taxon>Sordariomycetidae</taxon>
        <taxon>Sordariales</taxon>
        <taxon>Podosporaceae</taxon>
        <taxon>Podospora</taxon>
    </lineage>
</organism>
<accession>A0AAE0NX02</accession>
<reference evidence="2" key="1">
    <citation type="journal article" date="2023" name="Mol. Phylogenet. Evol.">
        <title>Genome-scale phylogeny and comparative genomics of the fungal order Sordariales.</title>
        <authorList>
            <person name="Hensen N."/>
            <person name="Bonometti L."/>
            <person name="Westerberg I."/>
            <person name="Brannstrom I.O."/>
            <person name="Guillou S."/>
            <person name="Cros-Aarteil S."/>
            <person name="Calhoun S."/>
            <person name="Haridas S."/>
            <person name="Kuo A."/>
            <person name="Mondo S."/>
            <person name="Pangilinan J."/>
            <person name="Riley R."/>
            <person name="LaButti K."/>
            <person name="Andreopoulos B."/>
            <person name="Lipzen A."/>
            <person name="Chen C."/>
            <person name="Yan M."/>
            <person name="Daum C."/>
            <person name="Ng V."/>
            <person name="Clum A."/>
            <person name="Steindorff A."/>
            <person name="Ohm R.A."/>
            <person name="Martin F."/>
            <person name="Silar P."/>
            <person name="Natvig D.O."/>
            <person name="Lalanne C."/>
            <person name="Gautier V."/>
            <person name="Ament-Velasquez S.L."/>
            <person name="Kruys A."/>
            <person name="Hutchinson M.I."/>
            <person name="Powell A.J."/>
            <person name="Barry K."/>
            <person name="Miller A.N."/>
            <person name="Grigoriev I.V."/>
            <person name="Debuchy R."/>
            <person name="Gladieux P."/>
            <person name="Hiltunen Thoren M."/>
            <person name="Johannesson H."/>
        </authorList>
    </citation>
    <scope>NUCLEOTIDE SEQUENCE</scope>
    <source>
        <strain evidence="2">CBS 232.78</strain>
    </source>
</reference>
<dbReference type="Pfam" id="PF08450">
    <property type="entry name" value="SGL"/>
    <property type="match status" value="1"/>
</dbReference>
<dbReference type="PANTHER" id="PTHR47064:SF2">
    <property type="entry name" value="SMP-30_GLUCONOLACTONASE_LRE-LIKE REGION DOMAIN-CONTAINING PROTEIN-RELATED"/>
    <property type="match status" value="1"/>
</dbReference>
<dbReference type="EMBL" id="JAULSW010000002">
    <property type="protein sequence ID" value="KAK3389358.1"/>
    <property type="molecule type" value="Genomic_DNA"/>
</dbReference>
<comment type="caution">
    <text evidence="2">The sequence shown here is derived from an EMBL/GenBank/DDBJ whole genome shotgun (WGS) entry which is preliminary data.</text>
</comment>
<dbReference type="SUPFAM" id="SSF63829">
    <property type="entry name" value="Calcium-dependent phosphotriesterase"/>
    <property type="match status" value="1"/>
</dbReference>
<proteinExistence type="predicted"/>
<dbReference type="PANTHER" id="PTHR47064">
    <property type="entry name" value="PUTATIVE (AFU_ORTHOLOGUE AFUA_1G08990)-RELATED"/>
    <property type="match status" value="1"/>
</dbReference>
<evidence type="ECO:0000313" key="2">
    <source>
        <dbReference type="EMBL" id="KAK3389358.1"/>
    </source>
</evidence>
<feature type="domain" description="SMP-30/Gluconolactonase/LRE-like region" evidence="1">
    <location>
        <begin position="160"/>
        <end position="352"/>
    </location>
</feature>
<dbReference type="InterPro" id="IPR013658">
    <property type="entry name" value="SGL"/>
</dbReference>
<dbReference type="Proteomes" id="UP001285441">
    <property type="component" value="Unassembled WGS sequence"/>
</dbReference>
<dbReference type="Gene3D" id="2.120.10.30">
    <property type="entry name" value="TolB, C-terminal domain"/>
    <property type="match status" value="1"/>
</dbReference>
<dbReference type="InterPro" id="IPR011042">
    <property type="entry name" value="6-blade_b-propeller_TolB-like"/>
</dbReference>
<name>A0AAE0NX02_9PEZI</name>
<protein>
    <submittedName>
        <fullName evidence="2">D-lactonohydrolase-like protein-like protein</fullName>
    </submittedName>
</protein>
<dbReference type="AlphaFoldDB" id="A0AAE0NX02"/>
<gene>
    <name evidence="2" type="ORF">B0H63DRAFT_506973</name>
</gene>
<evidence type="ECO:0000313" key="3">
    <source>
        <dbReference type="Proteomes" id="UP001285441"/>
    </source>
</evidence>
<evidence type="ECO:0000259" key="1">
    <source>
        <dbReference type="Pfam" id="PF08450"/>
    </source>
</evidence>
<keyword evidence="3" id="KW-1185">Reference proteome</keyword>
<sequence>MAAVTKSVIPLQQCKVELIDLRGCARRSSPRPLKSHDQNDISVTVYHGDMAAIVGTPSFCLLLSSHEASNNPFFHEACAYRADRDELYMTSSLLKPARTSDGPIVLISKVKLTRNDTRAIVSVEWQKLRPPQNMPMPAGGAAYHNGVLFCSQGTLADGTGGLYYMPYGQPPEPVVTNFFGRDFNSPHSVVVARDGSMWFTDPPQGFERAFRANPVLPCHVYRYVPETGDLRVMADDLGRPHGIALSPDESTVYVTNTTAVRADGSQDLRLAATTYAFDIIKRFGSPFLTNRRIFAFSMTGVPMGIICDTRGNVYAGCADGVEIFSPGGEILGVIEVPGGVTSLFFGRSDELFLCAEQRLWLVRIGVKDDHDLLS</sequence>
<reference evidence="2" key="2">
    <citation type="submission" date="2023-06" db="EMBL/GenBank/DDBJ databases">
        <authorList>
            <consortium name="Lawrence Berkeley National Laboratory"/>
            <person name="Haridas S."/>
            <person name="Hensen N."/>
            <person name="Bonometti L."/>
            <person name="Westerberg I."/>
            <person name="Brannstrom I.O."/>
            <person name="Guillou S."/>
            <person name="Cros-Aarteil S."/>
            <person name="Calhoun S."/>
            <person name="Kuo A."/>
            <person name="Mondo S."/>
            <person name="Pangilinan J."/>
            <person name="Riley R."/>
            <person name="LaButti K."/>
            <person name="Andreopoulos B."/>
            <person name="Lipzen A."/>
            <person name="Chen C."/>
            <person name="Yanf M."/>
            <person name="Daum C."/>
            <person name="Ng V."/>
            <person name="Clum A."/>
            <person name="Steindorff A."/>
            <person name="Ohm R."/>
            <person name="Martin F."/>
            <person name="Silar P."/>
            <person name="Natvig D."/>
            <person name="Lalanne C."/>
            <person name="Gautier V."/>
            <person name="Ament-velasquez S.L."/>
            <person name="Kruys A."/>
            <person name="Hutchinson M.I."/>
            <person name="Powell A.J."/>
            <person name="Barry K."/>
            <person name="Miller A.N."/>
            <person name="Grigoriev I.V."/>
            <person name="Debuchy R."/>
            <person name="Gladieux P."/>
            <person name="Thoren M.H."/>
            <person name="Johannesson H."/>
        </authorList>
    </citation>
    <scope>NUCLEOTIDE SEQUENCE</scope>
    <source>
        <strain evidence="2">CBS 232.78</strain>
    </source>
</reference>